<reference evidence="2 3" key="1">
    <citation type="submission" date="2018-05" db="EMBL/GenBank/DDBJ databases">
        <title>Candidatus Cardinium hertigii Genome Assembly.</title>
        <authorList>
            <person name="Showmaker K.C."/>
            <person name="Walden K.O."/>
            <person name="Fields C.J."/>
            <person name="Lambert K.N."/>
            <person name="Hudson M.E."/>
        </authorList>
    </citation>
    <scope>NUCLEOTIDE SEQUENCE [LARGE SCALE GENOMIC DNA]</scope>
    <source>
        <strain evidence="3">cHgTN10</strain>
    </source>
</reference>
<organism evidence="2 3">
    <name type="scientific">Candidatus Cardinium hertigii</name>
    <dbReference type="NCBI Taxonomy" id="247481"/>
    <lineage>
        <taxon>Bacteria</taxon>
        <taxon>Pseudomonadati</taxon>
        <taxon>Bacteroidota</taxon>
        <taxon>Cytophagia</taxon>
        <taxon>Cytophagales</taxon>
        <taxon>Amoebophilaceae</taxon>
        <taxon>Candidatus Cardinium</taxon>
    </lineage>
</organism>
<dbReference type="AlphaFoldDB" id="A0A2Z3L9K1"/>
<evidence type="ECO:0008006" key="4">
    <source>
        <dbReference type="Google" id="ProtNLM"/>
    </source>
</evidence>
<protein>
    <recommendedName>
        <fullName evidence="4">Porin</fullName>
    </recommendedName>
</protein>
<dbReference type="RefSeq" id="WP_109997582.1">
    <property type="nucleotide sequence ID" value="NZ_CP029619.1"/>
</dbReference>
<dbReference type="EMBL" id="CP029619">
    <property type="protein sequence ID" value="AWN82198.1"/>
    <property type="molecule type" value="Genomic_DNA"/>
</dbReference>
<dbReference type="Proteomes" id="UP000245872">
    <property type="component" value="Chromosome"/>
</dbReference>
<dbReference type="OrthoDB" id="979963at2"/>
<evidence type="ECO:0000313" key="2">
    <source>
        <dbReference type="EMBL" id="AWN82198.1"/>
    </source>
</evidence>
<dbReference type="KEGG" id="cher:DK880_00900"/>
<evidence type="ECO:0000256" key="1">
    <source>
        <dbReference type="SAM" id="MobiDB-lite"/>
    </source>
</evidence>
<name>A0A2Z3L9K1_9BACT</name>
<gene>
    <name evidence="2" type="ORF">DK880_00900</name>
</gene>
<keyword evidence="3" id="KW-1185">Reference proteome</keyword>
<accession>A0A2Z3L9K1</accession>
<evidence type="ECO:0000313" key="3">
    <source>
        <dbReference type="Proteomes" id="UP000245872"/>
    </source>
</evidence>
<proteinExistence type="predicted"/>
<sequence length="436" mass="48810">MKLKIIVGGMLLWHGTTYTVYSKVTQKEIQQDNIELFDNEEDKSIMFEGKETGEKANEEEPFLLKLRGAVAMEPSMGVQGNSVKPANKVKVGLTLKADIPGILRNNQNVQVTTKLGFSTKEAKYTEIMVALGKYSLGYGTTFFAHKEGNPSLPVSVDGNTIQFKFEDALDCFRWGLAIEQPIAVKVGCFCINPKQQSNTFPKQQEKEDTKEEEEEQKAIQLDDDKKSSFKLKNDIPTLILKGGIVTDCFHVTLGLLGRLTNYTHSSSSDPKQKGLNSFQESWGCNLVAQYKKAKCTFTAQGVYVYGLGDYVTGLAAIQKDKEREEMCAFYYLDKDKKELKAIAAVGGGATLGWELTSKWDIQTAVTYLTVVNEDKQDKPAIAYKSQWAVVFPEITYKFSKHWAIAGSYSLDKELKKDKLKNEPIKHAFNSAIKFIL</sequence>
<feature type="region of interest" description="Disordered" evidence="1">
    <location>
        <begin position="199"/>
        <end position="220"/>
    </location>
</feature>